<dbReference type="EMBL" id="CASHSV030000001">
    <property type="protein sequence ID" value="CAJ2632365.1"/>
    <property type="molecule type" value="Genomic_DNA"/>
</dbReference>
<sequence length="85" mass="9725">MLREEVVVQRSHQPVGRHKVGIGAKAIRLSHLFSPFVFSSKHWFPSHESNPQRPELSPLRPARGRRNNSVLVPHLFNIENAPVFV</sequence>
<organism evidence="1 2">
    <name type="scientific">Trifolium pratense</name>
    <name type="common">Red clover</name>
    <dbReference type="NCBI Taxonomy" id="57577"/>
    <lineage>
        <taxon>Eukaryota</taxon>
        <taxon>Viridiplantae</taxon>
        <taxon>Streptophyta</taxon>
        <taxon>Embryophyta</taxon>
        <taxon>Tracheophyta</taxon>
        <taxon>Spermatophyta</taxon>
        <taxon>Magnoliopsida</taxon>
        <taxon>eudicotyledons</taxon>
        <taxon>Gunneridae</taxon>
        <taxon>Pentapetalae</taxon>
        <taxon>rosids</taxon>
        <taxon>fabids</taxon>
        <taxon>Fabales</taxon>
        <taxon>Fabaceae</taxon>
        <taxon>Papilionoideae</taxon>
        <taxon>50 kb inversion clade</taxon>
        <taxon>NPAAA clade</taxon>
        <taxon>Hologalegina</taxon>
        <taxon>IRL clade</taxon>
        <taxon>Trifolieae</taxon>
        <taxon>Trifolium</taxon>
    </lineage>
</organism>
<dbReference type="Proteomes" id="UP001177021">
    <property type="component" value="Unassembled WGS sequence"/>
</dbReference>
<accession>A0ACB0IJN3</accession>
<proteinExistence type="predicted"/>
<comment type="caution">
    <text evidence="1">The sequence shown here is derived from an EMBL/GenBank/DDBJ whole genome shotgun (WGS) entry which is preliminary data.</text>
</comment>
<protein>
    <submittedName>
        <fullName evidence="1">Uncharacterized protein</fullName>
    </submittedName>
</protein>
<reference evidence="1" key="1">
    <citation type="submission" date="2023-10" db="EMBL/GenBank/DDBJ databases">
        <authorList>
            <person name="Rodriguez Cubillos JULIANA M."/>
            <person name="De Vega J."/>
        </authorList>
    </citation>
    <scope>NUCLEOTIDE SEQUENCE</scope>
</reference>
<evidence type="ECO:0000313" key="1">
    <source>
        <dbReference type="EMBL" id="CAJ2632365.1"/>
    </source>
</evidence>
<name>A0ACB0IJN3_TRIPR</name>
<gene>
    <name evidence="1" type="ORF">MILVUS5_LOCUS3689</name>
</gene>
<evidence type="ECO:0000313" key="2">
    <source>
        <dbReference type="Proteomes" id="UP001177021"/>
    </source>
</evidence>
<keyword evidence="2" id="KW-1185">Reference proteome</keyword>